<gene>
    <name evidence="8" type="ORF">A6048_02490</name>
</gene>
<evidence type="ECO:0000256" key="5">
    <source>
        <dbReference type="SAM" id="SignalP"/>
    </source>
</evidence>
<dbReference type="InterPro" id="IPR013595">
    <property type="entry name" value="Pept_S33_TAP-like_C"/>
</dbReference>
<dbReference type="GO" id="GO:0016787">
    <property type="term" value="F:hydrolase activity"/>
    <property type="evidence" value="ECO:0007669"/>
    <property type="project" value="UniProtKB-KW"/>
</dbReference>
<feature type="signal peptide" evidence="5">
    <location>
        <begin position="1"/>
        <end position="19"/>
    </location>
</feature>
<dbReference type="EMBL" id="CP015453">
    <property type="protein sequence ID" value="AWH94559.1"/>
    <property type="molecule type" value="Genomic_DNA"/>
</dbReference>
<dbReference type="Pfam" id="PF08386">
    <property type="entry name" value="Abhydrolase_4"/>
    <property type="match status" value="1"/>
</dbReference>
<feature type="domain" description="AB hydrolase-1" evidence="6">
    <location>
        <begin position="122"/>
        <end position="231"/>
    </location>
</feature>
<feature type="region of interest" description="Disordered" evidence="4">
    <location>
        <begin position="282"/>
        <end position="305"/>
    </location>
</feature>
<dbReference type="KEGG" id="dpc:A6048_02490"/>
<reference evidence="8 9" key="1">
    <citation type="submission" date="2016-04" db="EMBL/GenBank/DDBJ databases">
        <title>Complete genome sequence of the haloalkaliphilic hydrocarbon-degrading bacterium Dietzia psychralcaliphila ILA-1T, isolated from a drain of a fish product-processing plant.</title>
        <authorList>
            <person name="Zhao J."/>
            <person name="Hu B."/>
            <person name="Geng S."/>
            <person name="Nie Y."/>
            <person name="Tang Y."/>
        </authorList>
    </citation>
    <scope>NUCLEOTIDE SEQUENCE [LARGE SCALE GENOMIC DNA]</scope>
    <source>
        <strain evidence="8 9">ILA-1</strain>
    </source>
</reference>
<protein>
    <recommendedName>
        <fullName evidence="10">TAP-like protein</fullName>
    </recommendedName>
</protein>
<dbReference type="Gene3D" id="3.40.50.1820">
    <property type="entry name" value="alpha/beta hydrolase"/>
    <property type="match status" value="1"/>
</dbReference>
<evidence type="ECO:0000256" key="1">
    <source>
        <dbReference type="ARBA" id="ARBA00010088"/>
    </source>
</evidence>
<dbReference type="PANTHER" id="PTHR43248:SF29">
    <property type="entry name" value="TRIPEPTIDYL AMINOPEPTIDASE"/>
    <property type="match status" value="1"/>
</dbReference>
<keyword evidence="3" id="KW-0378">Hydrolase</keyword>
<proteinExistence type="inferred from homology"/>
<sequence length="555" mass="59054">MLVVAAALVLGLTPTAATAPLGTAIAGVDTVAWTPCPADSAVDEMFGLPRADVLCSSVSVPVDHDVADGRRVDVEVRRITATGDRAGAVFGNPGGPGADARQLWYSALNGEYDDAIDEVRRDHDLVIVQPRGLEGAGALECSGGGETVGTDHLARAKRCMDSDPEFVSSFTTENIVRDHEVVREAMGLERISFLGYSYGTALGMMYQTLFPDRIERMVLDSAVGPTDYWWYEIDRQQAVTRHQARDYVMQWIADHDSTYELGDTPLKVYNNIRALDRQDGSGASRFLPPPAQPGDGVPGSLATGSLGTGSVDGLATGSVRLDNAALASTGELDREIEDSVRFFALLDAVVGSPRRWSDVAWLISAGANGWLEGEVDGDDLEEKVEEQLAMQSEVPELTSDMETYLTILQCNETAPPVRNPLAPALLGSSDAVGSTVEDVKNLEHQTAFCPFPPSTVPPRIVANPMVAAPLVLQADHDTQTPGMFGPATAAATGGTLVRIRGTVHCHFDTGNPAVDEVVLNYLRTGEVAQGQYLDTPRPAPGPVPSDDEDGAGDGR</sequence>
<evidence type="ECO:0000259" key="7">
    <source>
        <dbReference type="Pfam" id="PF08386"/>
    </source>
</evidence>
<dbReference type="Pfam" id="PF00561">
    <property type="entry name" value="Abhydrolase_1"/>
    <property type="match status" value="1"/>
</dbReference>
<keyword evidence="9" id="KW-1185">Reference proteome</keyword>
<name>A0AAD0NP57_9ACTN</name>
<comment type="similarity">
    <text evidence="1">Belongs to the peptidase S33 family.</text>
</comment>
<evidence type="ECO:0008006" key="10">
    <source>
        <dbReference type="Google" id="ProtNLM"/>
    </source>
</evidence>
<organism evidence="8 9">
    <name type="scientific">Dietzia psychralcaliphila</name>
    <dbReference type="NCBI Taxonomy" id="139021"/>
    <lineage>
        <taxon>Bacteria</taxon>
        <taxon>Bacillati</taxon>
        <taxon>Actinomycetota</taxon>
        <taxon>Actinomycetes</taxon>
        <taxon>Mycobacteriales</taxon>
        <taxon>Dietziaceae</taxon>
        <taxon>Dietzia</taxon>
    </lineage>
</organism>
<evidence type="ECO:0000259" key="6">
    <source>
        <dbReference type="Pfam" id="PF00561"/>
    </source>
</evidence>
<dbReference type="InterPro" id="IPR051601">
    <property type="entry name" value="Serine_prot/Carboxylest_S33"/>
</dbReference>
<dbReference type="Proteomes" id="UP000244903">
    <property type="component" value="Chromosome"/>
</dbReference>
<evidence type="ECO:0000313" key="9">
    <source>
        <dbReference type="Proteomes" id="UP000244903"/>
    </source>
</evidence>
<evidence type="ECO:0000313" key="8">
    <source>
        <dbReference type="EMBL" id="AWH94559.1"/>
    </source>
</evidence>
<dbReference type="SUPFAM" id="SSF53474">
    <property type="entry name" value="alpha/beta-Hydrolases"/>
    <property type="match status" value="2"/>
</dbReference>
<feature type="chain" id="PRO_5041903446" description="TAP-like protein" evidence="5">
    <location>
        <begin position="20"/>
        <end position="555"/>
    </location>
</feature>
<accession>A0AAD0NP57</accession>
<evidence type="ECO:0000256" key="3">
    <source>
        <dbReference type="ARBA" id="ARBA00022801"/>
    </source>
</evidence>
<evidence type="ECO:0000256" key="4">
    <source>
        <dbReference type="SAM" id="MobiDB-lite"/>
    </source>
</evidence>
<evidence type="ECO:0000256" key="2">
    <source>
        <dbReference type="ARBA" id="ARBA00022729"/>
    </source>
</evidence>
<dbReference type="InterPro" id="IPR029058">
    <property type="entry name" value="AB_hydrolase_fold"/>
</dbReference>
<keyword evidence="2 5" id="KW-0732">Signal</keyword>
<feature type="compositionally biased region" description="Acidic residues" evidence="4">
    <location>
        <begin position="545"/>
        <end position="555"/>
    </location>
</feature>
<dbReference type="InterPro" id="IPR000073">
    <property type="entry name" value="AB_hydrolase_1"/>
</dbReference>
<feature type="domain" description="Peptidase S33 tripeptidyl aminopeptidase-like C-terminal" evidence="7">
    <location>
        <begin position="450"/>
        <end position="528"/>
    </location>
</feature>
<feature type="region of interest" description="Disordered" evidence="4">
    <location>
        <begin position="531"/>
        <end position="555"/>
    </location>
</feature>
<dbReference type="PANTHER" id="PTHR43248">
    <property type="entry name" value="2-SUCCINYL-6-HYDROXY-2,4-CYCLOHEXADIENE-1-CARBOXYLATE SYNTHASE"/>
    <property type="match status" value="1"/>
</dbReference>
<dbReference type="AlphaFoldDB" id="A0AAD0NP57"/>